<protein>
    <submittedName>
        <fullName evidence="2">Uncharacterized protein</fullName>
    </submittedName>
</protein>
<proteinExistence type="predicted"/>
<feature type="compositionally biased region" description="Polar residues" evidence="1">
    <location>
        <begin position="56"/>
        <end position="65"/>
    </location>
</feature>
<dbReference type="Proteomes" id="UP000324800">
    <property type="component" value="Unassembled WGS sequence"/>
</dbReference>
<evidence type="ECO:0000256" key="1">
    <source>
        <dbReference type="SAM" id="MobiDB-lite"/>
    </source>
</evidence>
<dbReference type="AlphaFoldDB" id="A0A5J4PXQ5"/>
<comment type="caution">
    <text evidence="2">The sequence shown here is derived from an EMBL/GenBank/DDBJ whole genome shotgun (WGS) entry which is preliminary data.</text>
</comment>
<evidence type="ECO:0000313" key="2">
    <source>
        <dbReference type="EMBL" id="KAA6313842.1"/>
    </source>
</evidence>
<evidence type="ECO:0000313" key="3">
    <source>
        <dbReference type="Proteomes" id="UP000324800"/>
    </source>
</evidence>
<name>A0A5J4PXQ5_9EUKA</name>
<dbReference type="EMBL" id="SNRW01048131">
    <property type="protein sequence ID" value="KAA6313842.1"/>
    <property type="molecule type" value="Genomic_DNA"/>
</dbReference>
<feature type="region of interest" description="Disordered" evidence="1">
    <location>
        <begin position="47"/>
        <end position="115"/>
    </location>
</feature>
<feature type="compositionally biased region" description="Polar residues" evidence="1">
    <location>
        <begin position="99"/>
        <end position="115"/>
    </location>
</feature>
<feature type="region of interest" description="Disordered" evidence="1">
    <location>
        <begin position="1"/>
        <end position="33"/>
    </location>
</feature>
<sequence length="115" mass="12809">MISTGMNKDKPVIQSQLSVTPTQKSQHRAGLRQRLKKTERELELLKAKEQLPQQENNDLNNTNVETPDIQGTVGQLTGLQPSPIAREPRLKCRAEANGSGINISQQQGKNRTLNK</sequence>
<feature type="compositionally biased region" description="Polar residues" evidence="1">
    <location>
        <begin position="13"/>
        <end position="24"/>
    </location>
</feature>
<reference evidence="2 3" key="1">
    <citation type="submission" date="2019-03" db="EMBL/GenBank/DDBJ databases">
        <title>Single cell metagenomics reveals metabolic interactions within the superorganism composed of flagellate Streblomastix strix and complex community of Bacteroidetes bacteria on its surface.</title>
        <authorList>
            <person name="Treitli S.C."/>
            <person name="Kolisko M."/>
            <person name="Husnik F."/>
            <person name="Keeling P."/>
            <person name="Hampl V."/>
        </authorList>
    </citation>
    <scope>NUCLEOTIDE SEQUENCE [LARGE SCALE GENOMIC DNA]</scope>
    <source>
        <strain evidence="2">ST1C</strain>
    </source>
</reference>
<organism evidence="2 3">
    <name type="scientific">Streblomastix strix</name>
    <dbReference type="NCBI Taxonomy" id="222440"/>
    <lineage>
        <taxon>Eukaryota</taxon>
        <taxon>Metamonada</taxon>
        <taxon>Preaxostyla</taxon>
        <taxon>Oxymonadida</taxon>
        <taxon>Streblomastigidae</taxon>
        <taxon>Streblomastix</taxon>
    </lineage>
</organism>
<gene>
    <name evidence="2" type="ORF">EZS28_055687</name>
</gene>
<accession>A0A5J4PXQ5</accession>